<proteinExistence type="predicted"/>
<evidence type="ECO:0000313" key="1">
    <source>
        <dbReference type="EMBL" id="KAG4413845.1"/>
    </source>
</evidence>
<sequence>MSKISQPFGSSELWLGNGTQCYMPPTNFTIPIMCVISSSNNAPPTSDLSFSEYLGCCPENANGSNVWEYRRGCGATCYTHENVLAEGMGKCVDDISNALGNGNGTNKTWATCEFIDYQALMTGKKSAGARQDIGSLVLIGGLVTISMMIQHDCISNATHSYTPPSNLNIPIMCNVVSLSDEDGYRRYIDYMSCCPPNGNGTNIWEVHRGCSPTCYTPDTALAEAMNDCVKKIAEPLGNADGSNVTWANCEYINYEALKKGKLPSAGTKHEVGSLVLVAGLVTLSTLILSSV</sequence>
<accession>A0A8H7W1P0</accession>
<evidence type="ECO:0000313" key="2">
    <source>
        <dbReference type="Proteomes" id="UP000664132"/>
    </source>
</evidence>
<dbReference type="AlphaFoldDB" id="A0A8H7W1P0"/>
<dbReference type="OrthoDB" id="4623696at2759"/>
<dbReference type="Proteomes" id="UP000664132">
    <property type="component" value="Unassembled WGS sequence"/>
</dbReference>
<keyword evidence="2" id="KW-1185">Reference proteome</keyword>
<organism evidence="1 2">
    <name type="scientific">Cadophora malorum</name>
    <dbReference type="NCBI Taxonomy" id="108018"/>
    <lineage>
        <taxon>Eukaryota</taxon>
        <taxon>Fungi</taxon>
        <taxon>Dikarya</taxon>
        <taxon>Ascomycota</taxon>
        <taxon>Pezizomycotina</taxon>
        <taxon>Leotiomycetes</taxon>
        <taxon>Helotiales</taxon>
        <taxon>Ploettnerulaceae</taxon>
        <taxon>Cadophora</taxon>
    </lineage>
</organism>
<comment type="caution">
    <text evidence="1">The sequence shown here is derived from an EMBL/GenBank/DDBJ whole genome shotgun (WGS) entry which is preliminary data.</text>
</comment>
<reference evidence="1" key="1">
    <citation type="submission" date="2021-02" db="EMBL/GenBank/DDBJ databases">
        <title>Genome sequence Cadophora malorum strain M34.</title>
        <authorList>
            <person name="Stefanovic E."/>
            <person name="Vu D."/>
            <person name="Scully C."/>
            <person name="Dijksterhuis J."/>
            <person name="Roader J."/>
            <person name="Houbraken J."/>
        </authorList>
    </citation>
    <scope>NUCLEOTIDE SEQUENCE</scope>
    <source>
        <strain evidence="1">M34</strain>
    </source>
</reference>
<gene>
    <name evidence="1" type="ORF">IFR04_013028</name>
</gene>
<dbReference type="EMBL" id="JAFJYH010000293">
    <property type="protein sequence ID" value="KAG4413845.1"/>
    <property type="molecule type" value="Genomic_DNA"/>
</dbReference>
<name>A0A8H7W1P0_9HELO</name>
<protein>
    <submittedName>
        <fullName evidence="1">Uncharacterized protein</fullName>
    </submittedName>
</protein>